<organism evidence="2 3">
    <name type="scientific">Mycena pura</name>
    <dbReference type="NCBI Taxonomy" id="153505"/>
    <lineage>
        <taxon>Eukaryota</taxon>
        <taxon>Fungi</taxon>
        <taxon>Dikarya</taxon>
        <taxon>Basidiomycota</taxon>
        <taxon>Agaricomycotina</taxon>
        <taxon>Agaricomycetes</taxon>
        <taxon>Agaricomycetidae</taxon>
        <taxon>Agaricales</taxon>
        <taxon>Marasmiineae</taxon>
        <taxon>Mycenaceae</taxon>
        <taxon>Mycena</taxon>
    </lineage>
</organism>
<dbReference type="PANTHER" id="PTHR43400">
    <property type="entry name" value="FUMARATE REDUCTASE"/>
    <property type="match status" value="1"/>
</dbReference>
<accession>A0AAD6V2Y2</accession>
<reference evidence="2" key="1">
    <citation type="submission" date="2023-03" db="EMBL/GenBank/DDBJ databases">
        <title>Massive genome expansion in bonnet fungi (Mycena s.s.) driven by repeated elements and novel gene families across ecological guilds.</title>
        <authorList>
            <consortium name="Lawrence Berkeley National Laboratory"/>
            <person name="Harder C.B."/>
            <person name="Miyauchi S."/>
            <person name="Viragh M."/>
            <person name="Kuo A."/>
            <person name="Thoen E."/>
            <person name="Andreopoulos B."/>
            <person name="Lu D."/>
            <person name="Skrede I."/>
            <person name="Drula E."/>
            <person name="Henrissat B."/>
            <person name="Morin E."/>
            <person name="Kohler A."/>
            <person name="Barry K."/>
            <person name="LaButti K."/>
            <person name="Morin E."/>
            <person name="Salamov A."/>
            <person name="Lipzen A."/>
            <person name="Mereny Z."/>
            <person name="Hegedus B."/>
            <person name="Baldrian P."/>
            <person name="Stursova M."/>
            <person name="Weitz H."/>
            <person name="Taylor A."/>
            <person name="Grigoriev I.V."/>
            <person name="Nagy L.G."/>
            <person name="Martin F."/>
            <person name="Kauserud H."/>
        </authorList>
    </citation>
    <scope>NUCLEOTIDE SEQUENCE</scope>
    <source>
        <strain evidence="2">9144</strain>
    </source>
</reference>
<protein>
    <submittedName>
        <fullName evidence="2">Uncharacterized protein</fullName>
    </submittedName>
</protein>
<evidence type="ECO:0000313" key="2">
    <source>
        <dbReference type="EMBL" id="KAJ7198288.1"/>
    </source>
</evidence>
<dbReference type="InterPro" id="IPR050315">
    <property type="entry name" value="FAD-oxidoreductase_2"/>
</dbReference>
<evidence type="ECO:0000313" key="3">
    <source>
        <dbReference type="Proteomes" id="UP001219525"/>
    </source>
</evidence>
<proteinExistence type="predicted"/>
<name>A0AAD6V2Y2_9AGAR</name>
<dbReference type="AlphaFoldDB" id="A0AAD6V2Y2"/>
<gene>
    <name evidence="2" type="ORF">GGX14DRAFT_573525</name>
</gene>
<keyword evidence="3" id="KW-1185">Reference proteome</keyword>
<dbReference type="EMBL" id="JARJCW010000073">
    <property type="protein sequence ID" value="KAJ7198288.1"/>
    <property type="molecule type" value="Genomic_DNA"/>
</dbReference>
<dbReference type="Proteomes" id="UP001219525">
    <property type="component" value="Unassembled WGS sequence"/>
</dbReference>
<dbReference type="PANTHER" id="PTHR43400:SF1">
    <property type="entry name" value="FUMARATE REDUCTASE"/>
    <property type="match status" value="1"/>
</dbReference>
<feature type="compositionally biased region" description="Low complexity" evidence="1">
    <location>
        <begin position="241"/>
        <end position="251"/>
    </location>
</feature>
<evidence type="ECO:0000256" key="1">
    <source>
        <dbReference type="SAM" id="MobiDB-lite"/>
    </source>
</evidence>
<feature type="region of interest" description="Disordered" evidence="1">
    <location>
        <begin position="238"/>
        <end position="258"/>
    </location>
</feature>
<sequence>MDNPKHFVNWNSFDLASTAPTPNIQDSVETFYADTVSSAGHELAHRLLRSLPTPLPLVWLTDAFGVDLSVFPRLGGHPAARTAPHRDRGGDAPVTTIKITTARGNVILAAGGCATDFSPGSLLAQHRPDLLALSTTNGNGRRRALTFDFPGDFYVSKGLMTRYHDAAAFAADAGIPVEGVLEVSPHVSWSDVTPFSGTAQHVAIITTHYTMGGLVVDASARVLAASYGARILGLRPPPSPSSRRSCLGGSRATVGLRR</sequence>
<comment type="caution">
    <text evidence="2">The sequence shown here is derived from an EMBL/GenBank/DDBJ whole genome shotgun (WGS) entry which is preliminary data.</text>
</comment>